<dbReference type="EMBL" id="MH271320">
    <property type="protein sequence ID" value="AWY06635.1"/>
    <property type="molecule type" value="Genomic_DNA"/>
</dbReference>
<dbReference type="Pfam" id="PF05119">
    <property type="entry name" value="Terminase_4"/>
    <property type="match status" value="1"/>
</dbReference>
<reference evidence="2" key="1">
    <citation type="submission" date="2018-04" db="EMBL/GenBank/DDBJ databases">
        <authorList>
            <person name="Go L.Y."/>
            <person name="Mitchell J.A."/>
        </authorList>
    </citation>
    <scope>NUCLEOTIDE SEQUENCE [LARGE SCALE GENOMIC DNA]</scope>
</reference>
<proteinExistence type="predicted"/>
<dbReference type="Proteomes" id="UP000251243">
    <property type="component" value="Segment"/>
</dbReference>
<dbReference type="InterPro" id="IPR006448">
    <property type="entry name" value="Phage_term_ssu_P27"/>
</dbReference>
<organism evidence="1 2">
    <name type="scientific">Microbacterium phage Zeta1847</name>
    <dbReference type="NCBI Taxonomy" id="2201444"/>
    <lineage>
        <taxon>Viruses</taxon>
        <taxon>Duplodnaviria</taxon>
        <taxon>Heunggongvirae</taxon>
        <taxon>Uroviricota</taxon>
        <taxon>Caudoviricetes</taxon>
        <taxon>Casidaviridae</taxon>
        <taxon>Zetavirus</taxon>
        <taxon>Zetavirus zeta1847</taxon>
    </lineage>
</organism>
<protein>
    <submittedName>
        <fullName evidence="1">Terminase small subunit</fullName>
    </submittedName>
</protein>
<gene>
    <name evidence="1" type="primary">1</name>
    <name evidence="1" type="ORF">SEA_ZETA1847_1</name>
</gene>
<dbReference type="RefSeq" id="YP_009803124.1">
    <property type="nucleotide sequence ID" value="NC_047992.1"/>
</dbReference>
<dbReference type="GeneID" id="54993760"/>
<evidence type="ECO:0000313" key="2">
    <source>
        <dbReference type="Proteomes" id="UP000251243"/>
    </source>
</evidence>
<sequence>MRMALRFPPPVYTLERSAVMAETASFRARSTWSAAAKRTFREVSAAHPTLEKSKLSILYAACDLLSEADSMQRRIDEDGLMATGSQGQPVANPLIAEVRQYRKAALDALRALGLEGKGAASAAGAALASKRWASRPAKAAPAPAPF</sequence>
<dbReference type="KEGG" id="vg:54993760"/>
<accession>A0A2Z4Q9Q4</accession>
<name>A0A2Z4Q9Q4_9CAUD</name>
<evidence type="ECO:0000313" key="1">
    <source>
        <dbReference type="EMBL" id="AWY06635.1"/>
    </source>
</evidence>
<keyword evidence="2" id="KW-1185">Reference proteome</keyword>